<evidence type="ECO:0000256" key="1">
    <source>
        <dbReference type="SAM" id="Coils"/>
    </source>
</evidence>
<dbReference type="Proteomes" id="UP000028760">
    <property type="component" value="Unassembled WGS sequence"/>
</dbReference>
<accession>A0A087YR81</accession>
<dbReference type="Gene3D" id="3.30.70.1820">
    <property type="entry name" value="L1 transposable element, RRM domain"/>
    <property type="match status" value="1"/>
</dbReference>
<dbReference type="Gene3D" id="1.20.5.340">
    <property type="match status" value="1"/>
</dbReference>
<proteinExistence type="predicted"/>
<protein>
    <recommendedName>
        <fullName evidence="5">L1 transposable element RRM domain-containing protein</fullName>
    </recommendedName>
</protein>
<reference evidence="3" key="2">
    <citation type="submission" date="2025-08" db="UniProtKB">
        <authorList>
            <consortium name="Ensembl"/>
        </authorList>
    </citation>
    <scope>IDENTIFICATION</scope>
</reference>
<dbReference type="GeneTree" id="ENSGT00940000170955"/>
<dbReference type="Ensembl" id="ENSPFOT00000020558.1">
    <property type="protein sequence ID" value="ENSPFOP00000020534.1"/>
    <property type="gene ID" value="ENSPFOG00000020408.1"/>
</dbReference>
<reference evidence="3" key="3">
    <citation type="submission" date="2025-09" db="UniProtKB">
        <authorList>
            <consortium name="Ensembl"/>
        </authorList>
    </citation>
    <scope>IDENTIFICATION</scope>
</reference>
<evidence type="ECO:0000313" key="3">
    <source>
        <dbReference type="Ensembl" id="ENSPFOP00000020534.1"/>
    </source>
</evidence>
<evidence type="ECO:0000313" key="4">
    <source>
        <dbReference type="Proteomes" id="UP000028760"/>
    </source>
</evidence>
<evidence type="ECO:0000256" key="2">
    <source>
        <dbReference type="SAM" id="MobiDB-lite"/>
    </source>
</evidence>
<dbReference type="AlphaFoldDB" id="A0A087YR81"/>
<feature type="region of interest" description="Disordered" evidence="2">
    <location>
        <begin position="1"/>
        <end position="23"/>
    </location>
</feature>
<dbReference type="PANTHER" id="PTHR11505">
    <property type="entry name" value="L1 TRANSPOSABLE ELEMENT-RELATED"/>
    <property type="match status" value="1"/>
</dbReference>
<keyword evidence="4" id="KW-1185">Reference proteome</keyword>
<reference evidence="4" key="1">
    <citation type="submission" date="2013-10" db="EMBL/GenBank/DDBJ databases">
        <authorList>
            <person name="Schartl M."/>
            <person name="Warren W."/>
        </authorList>
    </citation>
    <scope>NUCLEOTIDE SEQUENCE [LARGE SCALE GENOMIC DNA]</scope>
    <source>
        <strain evidence="4">female</strain>
    </source>
</reference>
<dbReference type="OMA" id="DTIMIFP"/>
<sequence length="272" mass="30238">AYTSKMPKQRNPQVEPQEANASGHDEVLTAIGGLCGELMATLTTTAKVHTDKLQELQCALGRMESKIDDTMGRIAELETATATHSDSIHAMEVDISAMKQELATLKIRCEDLEARSRRCNLRIMGVKEGREEGKLMSGFVAELLKETLQLASTPLLDRAHRTLRSKPVGGDAPPRAIVIKCHYFNEKEAILRKATGGKQLTTKDGDKILVLPDYTMAVSKQHEAFNEVRSLLRGLERVRYGLLFPATLRITTPEGEEHRFKDPLKAKEFIST</sequence>
<dbReference type="InterPro" id="IPR004244">
    <property type="entry name" value="Transposase_22"/>
</dbReference>
<feature type="coiled-coil region" evidence="1">
    <location>
        <begin position="60"/>
        <end position="115"/>
    </location>
</feature>
<dbReference type="STRING" id="48698.ENSPFOP00000020534"/>
<name>A0A087YR81_POEFO</name>
<dbReference type="EMBL" id="AYCK01023621">
    <property type="status" value="NOT_ANNOTATED_CDS"/>
    <property type="molecule type" value="Genomic_DNA"/>
</dbReference>
<keyword evidence="1" id="KW-0175">Coiled coil</keyword>
<organism evidence="3 4">
    <name type="scientific">Poecilia formosa</name>
    <name type="common">Amazon molly</name>
    <name type="synonym">Limia formosa</name>
    <dbReference type="NCBI Taxonomy" id="48698"/>
    <lineage>
        <taxon>Eukaryota</taxon>
        <taxon>Metazoa</taxon>
        <taxon>Chordata</taxon>
        <taxon>Craniata</taxon>
        <taxon>Vertebrata</taxon>
        <taxon>Euteleostomi</taxon>
        <taxon>Actinopterygii</taxon>
        <taxon>Neopterygii</taxon>
        <taxon>Teleostei</taxon>
        <taxon>Neoteleostei</taxon>
        <taxon>Acanthomorphata</taxon>
        <taxon>Ovalentaria</taxon>
        <taxon>Atherinomorphae</taxon>
        <taxon>Cyprinodontiformes</taxon>
        <taxon>Poeciliidae</taxon>
        <taxon>Poeciliinae</taxon>
        <taxon>Poecilia</taxon>
    </lineage>
</organism>
<evidence type="ECO:0008006" key="5">
    <source>
        <dbReference type="Google" id="ProtNLM"/>
    </source>
</evidence>